<feature type="transmembrane region" description="Helical" evidence="18">
    <location>
        <begin position="374"/>
        <end position="394"/>
    </location>
</feature>
<comment type="similarity">
    <text evidence="5">Belongs to the fatty acid desaturase type 1 family.</text>
</comment>
<organism evidence="20 21">
    <name type="scientific">Magnusiomyces paraingens</name>
    <dbReference type="NCBI Taxonomy" id="2606893"/>
    <lineage>
        <taxon>Eukaryota</taxon>
        <taxon>Fungi</taxon>
        <taxon>Dikarya</taxon>
        <taxon>Ascomycota</taxon>
        <taxon>Saccharomycotina</taxon>
        <taxon>Dipodascomycetes</taxon>
        <taxon>Dipodascales</taxon>
        <taxon>Dipodascaceae</taxon>
        <taxon>Magnusiomyces</taxon>
    </lineage>
</organism>
<evidence type="ECO:0000256" key="16">
    <source>
        <dbReference type="ARBA" id="ARBA00023136"/>
    </source>
</evidence>
<evidence type="ECO:0000256" key="1">
    <source>
        <dbReference type="ARBA" id="ARBA00002593"/>
    </source>
</evidence>
<dbReference type="OrthoDB" id="260091at2759"/>
<evidence type="ECO:0000256" key="11">
    <source>
        <dbReference type="ARBA" id="ARBA00022919"/>
    </source>
</evidence>
<dbReference type="PIRSF" id="PIRSF015921">
    <property type="entry name" value="FA_sphinglp_des"/>
    <property type="match status" value="1"/>
</dbReference>
<feature type="domain" description="Cytochrome b5 heme-binding" evidence="19">
    <location>
        <begin position="6"/>
        <end position="81"/>
    </location>
</feature>
<dbReference type="EC" id="1.14.19.18" evidence="6"/>
<keyword evidence="12 18" id="KW-1133">Transmembrane helix</keyword>
<dbReference type="GeneID" id="43578973"/>
<dbReference type="GO" id="GO:0046872">
    <property type="term" value="F:metal ion binding"/>
    <property type="evidence" value="ECO:0007669"/>
    <property type="project" value="UniProtKB-KW"/>
</dbReference>
<evidence type="ECO:0000256" key="17">
    <source>
        <dbReference type="ARBA" id="ARBA00047420"/>
    </source>
</evidence>
<dbReference type="UniPathway" id="UPA00222"/>
<dbReference type="EMBL" id="CABVLU010000001">
    <property type="protein sequence ID" value="VVT43794.1"/>
    <property type="molecule type" value="Genomic_DNA"/>
</dbReference>
<dbReference type="Pfam" id="PF00173">
    <property type="entry name" value="Cyt-b5"/>
    <property type="match status" value="1"/>
</dbReference>
<dbReference type="Proteomes" id="UP000398389">
    <property type="component" value="Unassembled WGS sequence"/>
</dbReference>
<reference evidence="20 21" key="1">
    <citation type="submission" date="2019-09" db="EMBL/GenBank/DDBJ databases">
        <authorList>
            <person name="Brejova B."/>
        </authorList>
    </citation>
    <scope>NUCLEOTIDE SEQUENCE [LARGE SCALE GENOMIC DNA]</scope>
</reference>
<dbReference type="PANTHER" id="PTHR19353">
    <property type="entry name" value="FATTY ACID DESATURASE 2"/>
    <property type="match status" value="1"/>
</dbReference>
<evidence type="ECO:0000256" key="2">
    <source>
        <dbReference type="ARBA" id="ARBA00004141"/>
    </source>
</evidence>
<keyword evidence="16 18" id="KW-0472">Membrane</keyword>
<evidence type="ECO:0000256" key="8">
    <source>
        <dbReference type="ARBA" id="ARBA00022617"/>
    </source>
</evidence>
<dbReference type="InterPro" id="IPR005804">
    <property type="entry name" value="FA_desaturase_dom"/>
</dbReference>
<comment type="subcellular location">
    <subcellularLocation>
        <location evidence="2">Membrane</location>
        <topology evidence="2">Multi-pass membrane protein</topology>
    </subcellularLocation>
</comment>
<keyword evidence="15" id="KW-0443">Lipid metabolism</keyword>
<comment type="pathway">
    <text evidence="3">Lipid metabolism; sphingolipid metabolism.</text>
</comment>
<keyword evidence="10" id="KW-0479">Metal-binding</keyword>
<evidence type="ECO:0000313" key="21">
    <source>
        <dbReference type="Proteomes" id="UP000398389"/>
    </source>
</evidence>
<evidence type="ECO:0000256" key="18">
    <source>
        <dbReference type="SAM" id="Phobius"/>
    </source>
</evidence>
<keyword evidence="8" id="KW-0349">Heme</keyword>
<dbReference type="SMART" id="SM01117">
    <property type="entry name" value="Cyt-b5"/>
    <property type="match status" value="1"/>
</dbReference>
<keyword evidence="11" id="KW-0746">Sphingolipid metabolism</keyword>
<dbReference type="RefSeq" id="XP_031850764.1">
    <property type="nucleotide sequence ID" value="XM_031994873.1"/>
</dbReference>
<evidence type="ECO:0000256" key="13">
    <source>
        <dbReference type="ARBA" id="ARBA00023002"/>
    </source>
</evidence>
<name>A0A5E8AYN0_9ASCO</name>
<evidence type="ECO:0000259" key="19">
    <source>
        <dbReference type="PROSITE" id="PS50255"/>
    </source>
</evidence>
<dbReference type="SUPFAM" id="SSF55856">
    <property type="entry name" value="Cytochrome b5-like heme/steroid binding domain"/>
    <property type="match status" value="1"/>
</dbReference>
<evidence type="ECO:0000256" key="3">
    <source>
        <dbReference type="ARBA" id="ARBA00004760"/>
    </source>
</evidence>
<accession>A0A5E8AYN0</accession>
<sequence>MTSLKDRQLSRDDVEDMIARGQHVVVWHDRVLRLDSWLEFHPGGYKVVEHMVGRDATQEIEVHHSDETLLKAQNYIIGKIELPWDNFRPPVQGGFFRTKAQMAITDEEEQKTIELVSPHRLQKNHKVSLYEFYRLPREADDSLDVEFESVTERIIEQYDRNLLKKDRESFPPCDHQTQDAIVERFNQLHKLVQEKGLFQCNYWGYFREFCRISTLLVVSYYTFQKHWLFVSAVCLGLAWHQMTFIAHDAGHQAITHWYQVDNLIGTIVADFCGGLSLGWWKRNHNVHHIITNDPVHDPDIQHLPFFAVSTRLFGDVFSTYYERFLAFDIVAKYMIRVQNYTYYLILCFGRFNLYRLSLEYVLLGQGPRKGRSAWFRYLELVGLGFFIYWFFYLVVACSIHSAGERWMYVMVSHIVTMPVHVQITLSHFAMSTSDLGLDESFPQRQLRTTMDVDCPAWFDYVHGGLQFQAIHHLFPRMPRHNFRKAQPYVIDFCKDVGLEYTIYGFHKGNMHVIDKLAEIAHQASILADCTGHLQQESFEFMVGKAADVNKSLQDAVISQKRHQFDIEMSNRVRL</sequence>
<dbReference type="InterPro" id="IPR001199">
    <property type="entry name" value="Cyt_B5-like_heme/steroid-bd"/>
</dbReference>
<dbReference type="Pfam" id="PF00487">
    <property type="entry name" value="FA_desaturase"/>
    <property type="match status" value="1"/>
</dbReference>
<evidence type="ECO:0000256" key="12">
    <source>
        <dbReference type="ARBA" id="ARBA00022989"/>
    </source>
</evidence>
<dbReference type="AlphaFoldDB" id="A0A5E8AYN0"/>
<evidence type="ECO:0000256" key="4">
    <source>
        <dbReference type="ARBA" id="ARBA00004991"/>
    </source>
</evidence>
<proteinExistence type="inferred from homology"/>
<dbReference type="CDD" id="cd03506">
    <property type="entry name" value="Delta6-FADS-like"/>
    <property type="match status" value="1"/>
</dbReference>
<dbReference type="Gene3D" id="3.10.120.10">
    <property type="entry name" value="Cytochrome b5-like heme/steroid binding domain"/>
    <property type="match status" value="1"/>
</dbReference>
<dbReference type="PANTHER" id="PTHR19353:SF30">
    <property type="entry name" value="DELTA 8-(E)-SPHINGOLIPID DESATURASE"/>
    <property type="match status" value="1"/>
</dbReference>
<comment type="pathway">
    <text evidence="4">Sphingolipid metabolism.</text>
</comment>
<dbReference type="GO" id="GO:0006665">
    <property type="term" value="P:sphingolipid metabolic process"/>
    <property type="evidence" value="ECO:0007669"/>
    <property type="project" value="UniProtKB-UniPathway"/>
</dbReference>
<keyword evidence="13" id="KW-0560">Oxidoreductase</keyword>
<dbReference type="GO" id="GO:0016717">
    <property type="term" value="F:oxidoreductase activity, acting on paired donors, with oxidation of a pair of donors resulting in the reduction of molecular oxygen to two molecules of water"/>
    <property type="evidence" value="ECO:0007669"/>
    <property type="project" value="TreeGrafter"/>
</dbReference>
<evidence type="ECO:0000256" key="9">
    <source>
        <dbReference type="ARBA" id="ARBA00022692"/>
    </source>
</evidence>
<dbReference type="PROSITE" id="PS50255">
    <property type="entry name" value="CYTOCHROME_B5_2"/>
    <property type="match status" value="1"/>
</dbReference>
<evidence type="ECO:0000256" key="15">
    <source>
        <dbReference type="ARBA" id="ARBA00023098"/>
    </source>
</evidence>
<evidence type="ECO:0000256" key="6">
    <source>
        <dbReference type="ARBA" id="ARBA00012019"/>
    </source>
</evidence>
<dbReference type="InterPro" id="IPR036400">
    <property type="entry name" value="Cyt_B5-like_heme/steroid_sf"/>
</dbReference>
<keyword evidence="14" id="KW-0408">Iron</keyword>
<keyword evidence="21" id="KW-1185">Reference proteome</keyword>
<keyword evidence="9 18" id="KW-0812">Transmembrane</keyword>
<dbReference type="InterPro" id="IPR012171">
    <property type="entry name" value="Fatty_acid_desaturase"/>
</dbReference>
<gene>
    <name evidence="20" type="ORF">SAPINGB_P000149</name>
</gene>
<comment type="catalytic activity">
    <reaction evidence="17">
        <text>an N-acylsphing-4-enine + 2 Fe(II)-[cytochrome b5] + O2 + 2 H(+) = a (4E,8E)-4-sphinga-4,8-dienine ceramide + 2 Fe(III)-[cytochrome b5] + 2 H2O</text>
        <dbReference type="Rhea" id="RHEA:46280"/>
        <dbReference type="Rhea" id="RHEA-COMP:10438"/>
        <dbReference type="Rhea" id="RHEA-COMP:10439"/>
        <dbReference type="ChEBI" id="CHEBI:15377"/>
        <dbReference type="ChEBI" id="CHEBI:15378"/>
        <dbReference type="ChEBI" id="CHEBI:15379"/>
        <dbReference type="ChEBI" id="CHEBI:29033"/>
        <dbReference type="ChEBI" id="CHEBI:29034"/>
        <dbReference type="ChEBI" id="CHEBI:52639"/>
        <dbReference type="ChEBI" id="CHEBI:85953"/>
        <dbReference type="EC" id="1.14.19.18"/>
    </reaction>
</comment>
<evidence type="ECO:0000256" key="7">
    <source>
        <dbReference type="ARBA" id="ARBA00016939"/>
    </source>
</evidence>
<evidence type="ECO:0000256" key="10">
    <source>
        <dbReference type="ARBA" id="ARBA00022723"/>
    </source>
</evidence>
<comment type="function">
    <text evidence="1">Delta(8)-fatty-acid desaturase which introduces a double bond at the 8-position in the long-chain base (LCB) of ceramides. Required for the formation of the di-unsaturated sphingoid base (E,E)-sphinga-4,8-dienine during glucosylceramide (GluCer) biosynthesis.</text>
</comment>
<evidence type="ECO:0000256" key="5">
    <source>
        <dbReference type="ARBA" id="ARBA00009295"/>
    </source>
</evidence>
<evidence type="ECO:0000256" key="14">
    <source>
        <dbReference type="ARBA" id="ARBA00023004"/>
    </source>
</evidence>
<evidence type="ECO:0000313" key="20">
    <source>
        <dbReference type="EMBL" id="VVT43794.1"/>
    </source>
</evidence>
<protein>
    <recommendedName>
        <fullName evidence="7">Delta 8-(E)-sphingolipid desaturase</fullName>
        <ecNumber evidence="6">1.14.19.18</ecNumber>
    </recommendedName>
</protein>
<dbReference type="GO" id="GO:0016020">
    <property type="term" value="C:membrane"/>
    <property type="evidence" value="ECO:0007669"/>
    <property type="project" value="UniProtKB-SubCell"/>
</dbReference>